<protein>
    <recommendedName>
        <fullName evidence="2">Beta-lactamase-related domain-containing protein</fullName>
    </recommendedName>
</protein>
<keyword evidence="1" id="KW-1133">Transmembrane helix</keyword>
<evidence type="ECO:0000259" key="2">
    <source>
        <dbReference type="Pfam" id="PF00144"/>
    </source>
</evidence>
<evidence type="ECO:0000256" key="1">
    <source>
        <dbReference type="SAM" id="Phobius"/>
    </source>
</evidence>
<dbReference type="Proteomes" id="UP000196531">
    <property type="component" value="Unassembled WGS sequence"/>
</dbReference>
<dbReference type="PANTHER" id="PTHR43283">
    <property type="entry name" value="BETA-LACTAMASE-RELATED"/>
    <property type="match status" value="1"/>
</dbReference>
<keyword evidence="1" id="KW-0472">Membrane</keyword>
<reference evidence="4" key="1">
    <citation type="journal article" date="2017" name="Proc. Natl. Acad. Sci. U.S.A.">
        <title>Simulation of Deepwater Horizon oil plume reveals substrate specialization within a complex community of hydrocarbon-degraders.</title>
        <authorList>
            <person name="Hu P."/>
            <person name="Dubinsky E.A."/>
            <person name="Probst A.J."/>
            <person name="Wang J."/>
            <person name="Sieber C.M.K."/>
            <person name="Tom L.M."/>
            <person name="Gardinali P."/>
            <person name="Banfield J.F."/>
            <person name="Atlas R.M."/>
            <person name="Andersen G.L."/>
        </authorList>
    </citation>
    <scope>NUCLEOTIDE SEQUENCE [LARGE SCALE GENOMIC DNA]</scope>
</reference>
<evidence type="ECO:0000313" key="3">
    <source>
        <dbReference type="EMBL" id="OUR96587.1"/>
    </source>
</evidence>
<feature type="transmembrane region" description="Helical" evidence="1">
    <location>
        <begin position="7"/>
        <end position="29"/>
    </location>
</feature>
<dbReference type="InterPro" id="IPR012338">
    <property type="entry name" value="Beta-lactam/transpept-like"/>
</dbReference>
<feature type="domain" description="Beta-lactamase-related" evidence="2">
    <location>
        <begin position="60"/>
        <end position="402"/>
    </location>
</feature>
<name>A0A1Y5F6S0_9BACT</name>
<dbReference type="Pfam" id="PF00144">
    <property type="entry name" value="Beta-lactamase"/>
    <property type="match status" value="1"/>
</dbReference>
<sequence length="416" mass="47592">MKKILKWTIMISSALILLSLIYLSPYILFSSTSNMVKFNAKSELELDQYLREITSKEMPPAIDVTILKKGKEIYSKAFGLANGITGEKISKSHVYHLWSMTKTFTAVAIFQLIEKGFLKINDPINKYLVHFRPVDFEKKSIEITIGQLLNHTSGLKDFDINMLKWTHKVNEPYYGDSKMVKERLINYQELNHKPGSVSKYGNINYVLLGAIIESITKNTYENYIREFILKPMKMNGTGFIYRKDMNKYIAKGTLHSHHFWNFLIKFMGPKDGFNLISDRLVNKRYWLEEIYTDYSASTSLIGTGEDTARFAQMLLNGGEIDGVKILSNESTQAILYKGRINSQRKEVLNNKRKLALGFGTKTWFEQGHELIGHGGGGPGFAVQYLIIPKKDLVIVVLTNQSLMLQFDLAKDIAFVF</sequence>
<gene>
    <name evidence="3" type="ORF">A9Q84_09580</name>
</gene>
<dbReference type="AlphaFoldDB" id="A0A1Y5F6S0"/>
<proteinExistence type="predicted"/>
<dbReference type="Gene3D" id="3.40.710.10">
    <property type="entry name" value="DD-peptidase/beta-lactamase superfamily"/>
    <property type="match status" value="1"/>
</dbReference>
<dbReference type="InterPro" id="IPR050789">
    <property type="entry name" value="Diverse_Enzym_Activities"/>
</dbReference>
<evidence type="ECO:0000313" key="4">
    <source>
        <dbReference type="Proteomes" id="UP000196531"/>
    </source>
</evidence>
<organism evidence="3 4">
    <name type="scientific">Halobacteriovorax marinus</name>
    <dbReference type="NCBI Taxonomy" id="97084"/>
    <lineage>
        <taxon>Bacteria</taxon>
        <taxon>Pseudomonadati</taxon>
        <taxon>Bdellovibrionota</taxon>
        <taxon>Bacteriovoracia</taxon>
        <taxon>Bacteriovoracales</taxon>
        <taxon>Halobacteriovoraceae</taxon>
        <taxon>Halobacteriovorax</taxon>
    </lineage>
</organism>
<keyword evidence="1" id="KW-0812">Transmembrane</keyword>
<dbReference type="EMBL" id="MAAO01000006">
    <property type="protein sequence ID" value="OUR96587.1"/>
    <property type="molecule type" value="Genomic_DNA"/>
</dbReference>
<comment type="caution">
    <text evidence="3">The sequence shown here is derived from an EMBL/GenBank/DDBJ whole genome shotgun (WGS) entry which is preliminary data.</text>
</comment>
<dbReference type="SUPFAM" id="SSF56601">
    <property type="entry name" value="beta-lactamase/transpeptidase-like"/>
    <property type="match status" value="1"/>
</dbReference>
<dbReference type="InterPro" id="IPR001466">
    <property type="entry name" value="Beta-lactam-related"/>
</dbReference>
<accession>A0A1Y5F6S0</accession>